<dbReference type="PANTHER" id="PTHR30294">
    <property type="entry name" value="MEMBRANE COMPONENT OF ABC TRANSPORTER YHHJ-RELATED"/>
    <property type="match status" value="1"/>
</dbReference>
<dbReference type="Proteomes" id="UP001519288">
    <property type="component" value="Unassembled WGS sequence"/>
</dbReference>
<evidence type="ECO:0000256" key="1">
    <source>
        <dbReference type="ARBA" id="ARBA00004651"/>
    </source>
</evidence>
<reference evidence="10 11" key="1">
    <citation type="submission" date="2021-03" db="EMBL/GenBank/DDBJ databases">
        <title>Genomic Encyclopedia of Type Strains, Phase IV (KMG-IV): sequencing the most valuable type-strain genomes for metagenomic binning, comparative biology and taxonomic classification.</title>
        <authorList>
            <person name="Goeker M."/>
        </authorList>
    </citation>
    <scope>NUCLEOTIDE SEQUENCE [LARGE SCALE GENOMIC DNA]</scope>
    <source>
        <strain evidence="10 11">DSM 26806</strain>
    </source>
</reference>
<name>A0ABS4JJZ5_9BACL</name>
<feature type="transmembrane region" description="Helical" evidence="8">
    <location>
        <begin position="266"/>
        <end position="287"/>
    </location>
</feature>
<sequence>MLNQLFFLVKNSLRRTFRVRANWFLLIGLPIIGILASTLLYSGGQSHLRIGFVNEDGSGYLSKDTLAFVQKLQHVEAYALTREQLRNQLADSKLDMGLIIEQGYSESVMKHQPGHIILQSVKGSQVTSYVKSMLDEYIGNLSSLSKVAAGDSAKFQQLYRSYQQPQFKLISNEVNDSSVNKEMSYQSIGFLILFMLNSASGLSELILKNRENRTYFRIISAPVSAKMYVLSNIIVNMIVMFIQVCVAVFFLTVVFHLDPGLPVLDLMGILTLFGLAAVGLSLVIVAFSRNTAMAGALQNFIITPTCLLAGCFFPLDIMPHSIQRIADFLPQHWVLKSIGALQNGPVGIGIWFNVMMLLAFAVVFFLLASYRFGRNNDTRNFV</sequence>
<feature type="transmembrane region" description="Helical" evidence="8">
    <location>
        <begin position="350"/>
        <end position="370"/>
    </location>
</feature>
<evidence type="ECO:0000256" key="7">
    <source>
        <dbReference type="ARBA" id="ARBA00023136"/>
    </source>
</evidence>
<dbReference type="InterPro" id="IPR051449">
    <property type="entry name" value="ABC-2_transporter_component"/>
</dbReference>
<dbReference type="PROSITE" id="PS51012">
    <property type="entry name" value="ABC_TM2"/>
    <property type="match status" value="1"/>
</dbReference>
<evidence type="ECO:0000256" key="3">
    <source>
        <dbReference type="ARBA" id="ARBA00022448"/>
    </source>
</evidence>
<evidence type="ECO:0000256" key="6">
    <source>
        <dbReference type="ARBA" id="ARBA00022989"/>
    </source>
</evidence>
<feature type="transmembrane region" description="Helical" evidence="8">
    <location>
        <begin position="294"/>
        <end position="315"/>
    </location>
</feature>
<evidence type="ECO:0000259" key="9">
    <source>
        <dbReference type="PROSITE" id="PS51012"/>
    </source>
</evidence>
<dbReference type="PRINTS" id="PR00164">
    <property type="entry name" value="ABC2TRNSPORT"/>
</dbReference>
<feature type="transmembrane region" description="Helical" evidence="8">
    <location>
        <begin position="21"/>
        <end position="41"/>
    </location>
</feature>
<evidence type="ECO:0000256" key="5">
    <source>
        <dbReference type="ARBA" id="ARBA00022692"/>
    </source>
</evidence>
<dbReference type="InterPro" id="IPR000412">
    <property type="entry name" value="ABC_2_transport"/>
</dbReference>
<keyword evidence="7 8" id="KW-0472">Membrane</keyword>
<dbReference type="Pfam" id="PF12698">
    <property type="entry name" value="ABC2_membrane_3"/>
    <property type="match status" value="1"/>
</dbReference>
<evidence type="ECO:0000256" key="8">
    <source>
        <dbReference type="RuleBase" id="RU361157"/>
    </source>
</evidence>
<proteinExistence type="inferred from homology"/>
<protein>
    <recommendedName>
        <fullName evidence="8">Transport permease protein</fullName>
    </recommendedName>
</protein>
<accession>A0ABS4JJZ5</accession>
<dbReference type="InterPro" id="IPR047817">
    <property type="entry name" value="ABC2_TM_bact-type"/>
</dbReference>
<keyword evidence="4 8" id="KW-1003">Cell membrane</keyword>
<feature type="transmembrane region" description="Helical" evidence="8">
    <location>
        <begin position="228"/>
        <end position="254"/>
    </location>
</feature>
<dbReference type="EMBL" id="JAGGLD010000004">
    <property type="protein sequence ID" value="MBP2001421.1"/>
    <property type="molecule type" value="Genomic_DNA"/>
</dbReference>
<comment type="similarity">
    <text evidence="2 8">Belongs to the ABC-2 integral membrane protein family.</text>
</comment>
<organism evidence="10 11">
    <name type="scientific">Paenibacillus shirakamiensis</name>
    <dbReference type="NCBI Taxonomy" id="1265935"/>
    <lineage>
        <taxon>Bacteria</taxon>
        <taxon>Bacillati</taxon>
        <taxon>Bacillota</taxon>
        <taxon>Bacilli</taxon>
        <taxon>Bacillales</taxon>
        <taxon>Paenibacillaceae</taxon>
        <taxon>Paenibacillus</taxon>
    </lineage>
</organism>
<evidence type="ECO:0000256" key="2">
    <source>
        <dbReference type="ARBA" id="ARBA00007783"/>
    </source>
</evidence>
<dbReference type="Gene3D" id="3.40.1710.10">
    <property type="entry name" value="abc type-2 transporter like domain"/>
    <property type="match status" value="1"/>
</dbReference>
<evidence type="ECO:0000313" key="10">
    <source>
        <dbReference type="EMBL" id="MBP2001421.1"/>
    </source>
</evidence>
<keyword evidence="5 8" id="KW-0812">Transmembrane</keyword>
<comment type="subcellular location">
    <subcellularLocation>
        <location evidence="1 8">Cell membrane</location>
        <topology evidence="1 8">Multi-pass membrane protein</topology>
    </subcellularLocation>
</comment>
<comment type="caution">
    <text evidence="10">The sequence shown here is derived from an EMBL/GenBank/DDBJ whole genome shotgun (WGS) entry which is preliminary data.</text>
</comment>
<keyword evidence="6 8" id="KW-1133">Transmembrane helix</keyword>
<dbReference type="PANTHER" id="PTHR30294:SF45">
    <property type="entry name" value="LINEARMYCIN RESISTANCE PERMEASE PROTEIN LNRN"/>
    <property type="match status" value="1"/>
</dbReference>
<keyword evidence="11" id="KW-1185">Reference proteome</keyword>
<keyword evidence="3 8" id="KW-0813">Transport</keyword>
<dbReference type="RefSeq" id="WP_209862784.1">
    <property type="nucleotide sequence ID" value="NZ_JAGGLD010000004.1"/>
</dbReference>
<evidence type="ECO:0000313" key="11">
    <source>
        <dbReference type="Proteomes" id="UP001519288"/>
    </source>
</evidence>
<evidence type="ECO:0000256" key="4">
    <source>
        <dbReference type="ARBA" id="ARBA00022475"/>
    </source>
</evidence>
<feature type="domain" description="ABC transmembrane type-2" evidence="9">
    <location>
        <begin position="151"/>
        <end position="375"/>
    </location>
</feature>
<gene>
    <name evidence="10" type="ORF">J2Z69_002466</name>
</gene>
<feature type="transmembrane region" description="Helical" evidence="8">
    <location>
        <begin position="188"/>
        <end position="207"/>
    </location>
</feature>
<dbReference type="InterPro" id="IPR013525">
    <property type="entry name" value="ABC2_TM"/>
</dbReference>